<name>A0AA38HQW8_9CUCU</name>
<dbReference type="InterPro" id="IPR029058">
    <property type="entry name" value="AB_hydrolase_fold"/>
</dbReference>
<dbReference type="Pfam" id="PF04083">
    <property type="entry name" value="Abhydro_lipase"/>
    <property type="match status" value="1"/>
</dbReference>
<protein>
    <recommendedName>
        <fullName evidence="2">Partial AB-hydrolase lipase domain-containing protein</fullName>
    </recommendedName>
</protein>
<feature type="domain" description="Partial AB-hydrolase lipase" evidence="2">
    <location>
        <begin position="28"/>
        <end position="85"/>
    </location>
</feature>
<comment type="caution">
    <text evidence="3">The sequence shown here is derived from an EMBL/GenBank/DDBJ whole genome shotgun (WGS) entry which is preliminary data.</text>
</comment>
<organism evidence="3 4">
    <name type="scientific">Zophobas morio</name>
    <dbReference type="NCBI Taxonomy" id="2755281"/>
    <lineage>
        <taxon>Eukaryota</taxon>
        <taxon>Metazoa</taxon>
        <taxon>Ecdysozoa</taxon>
        <taxon>Arthropoda</taxon>
        <taxon>Hexapoda</taxon>
        <taxon>Insecta</taxon>
        <taxon>Pterygota</taxon>
        <taxon>Neoptera</taxon>
        <taxon>Endopterygota</taxon>
        <taxon>Coleoptera</taxon>
        <taxon>Polyphaga</taxon>
        <taxon>Cucujiformia</taxon>
        <taxon>Tenebrionidae</taxon>
        <taxon>Zophobas</taxon>
    </lineage>
</organism>
<sequence length="338" mass="38408">MWVLLLQTVLGFYLYPVSANIEDVHLTISQILTKYGYPSEVHYVTTSDGYILALHRIPHGKNSTTSNKPVLVLHGIFFSSKHYVVVEVEHDLGYVLADQGYDVWLGDNHHKRAHTWLPQGTYFLHRYVHPSRYNAKVKATWVGTWRLSLKANPLRALAPWNVVLNTFLKVFNTDEIPPPSFTIPKTVTCRVSPFVCNQLLISMFGYKRSGVNSTTFKIFLQTAPVPISRKQGIHVFQLMKSGYFRRYDFGRNNVKVYGTSTPPAFNLSSVTAKNHLFYSDNDNIVTNVEIDRLCEELGGACTEKRLISEGTITHMDWVFGTGVRGLVYSKLVNVLANY</sequence>
<dbReference type="Proteomes" id="UP001168821">
    <property type="component" value="Unassembled WGS sequence"/>
</dbReference>
<reference evidence="3" key="1">
    <citation type="journal article" date="2023" name="G3 (Bethesda)">
        <title>Whole genome assemblies of Zophobas morio and Tenebrio molitor.</title>
        <authorList>
            <person name="Kaur S."/>
            <person name="Stinson S.A."/>
            <person name="diCenzo G.C."/>
        </authorList>
    </citation>
    <scope>NUCLEOTIDE SEQUENCE</scope>
    <source>
        <strain evidence="3">QUZm001</strain>
    </source>
</reference>
<dbReference type="AlphaFoldDB" id="A0AA38HQW8"/>
<proteinExistence type="predicted"/>
<keyword evidence="1" id="KW-0732">Signal</keyword>
<feature type="signal peptide" evidence="1">
    <location>
        <begin position="1"/>
        <end position="19"/>
    </location>
</feature>
<evidence type="ECO:0000259" key="2">
    <source>
        <dbReference type="Pfam" id="PF04083"/>
    </source>
</evidence>
<dbReference type="InterPro" id="IPR006693">
    <property type="entry name" value="AB_hydrolase_lipase"/>
</dbReference>
<dbReference type="SUPFAM" id="SSF53474">
    <property type="entry name" value="alpha/beta-Hydrolases"/>
    <property type="match status" value="1"/>
</dbReference>
<dbReference type="GO" id="GO:0006629">
    <property type="term" value="P:lipid metabolic process"/>
    <property type="evidence" value="ECO:0007669"/>
    <property type="project" value="InterPro"/>
</dbReference>
<dbReference type="PANTHER" id="PTHR11005">
    <property type="entry name" value="LYSOSOMAL ACID LIPASE-RELATED"/>
    <property type="match status" value="1"/>
</dbReference>
<keyword evidence="4" id="KW-1185">Reference proteome</keyword>
<dbReference type="Gene3D" id="3.40.50.1820">
    <property type="entry name" value="alpha/beta hydrolase"/>
    <property type="match status" value="2"/>
</dbReference>
<evidence type="ECO:0000256" key="1">
    <source>
        <dbReference type="SAM" id="SignalP"/>
    </source>
</evidence>
<evidence type="ECO:0000313" key="4">
    <source>
        <dbReference type="Proteomes" id="UP001168821"/>
    </source>
</evidence>
<evidence type="ECO:0000313" key="3">
    <source>
        <dbReference type="EMBL" id="KAJ3641072.1"/>
    </source>
</evidence>
<gene>
    <name evidence="3" type="ORF">Zmor_027595</name>
</gene>
<feature type="chain" id="PRO_5041244293" description="Partial AB-hydrolase lipase domain-containing protein" evidence="1">
    <location>
        <begin position="20"/>
        <end position="338"/>
    </location>
</feature>
<dbReference type="EMBL" id="JALNTZ010000009">
    <property type="protein sequence ID" value="KAJ3641072.1"/>
    <property type="molecule type" value="Genomic_DNA"/>
</dbReference>
<accession>A0AA38HQW8</accession>